<dbReference type="NCBIfam" id="TIGR01552">
    <property type="entry name" value="phd_fam"/>
    <property type="match status" value="1"/>
</dbReference>
<evidence type="ECO:0000256" key="2">
    <source>
        <dbReference type="SAM" id="MobiDB-lite"/>
    </source>
</evidence>
<protein>
    <submittedName>
        <fullName evidence="3">Prevent-host-death family protein</fullName>
    </submittedName>
</protein>
<dbReference type="AlphaFoldDB" id="A0A285HU00"/>
<dbReference type="InterPro" id="IPR036165">
    <property type="entry name" value="YefM-like_sf"/>
</dbReference>
<evidence type="ECO:0000313" key="4">
    <source>
        <dbReference type="Proteomes" id="UP000219612"/>
    </source>
</evidence>
<sequence length="89" mass="10194">MADPMRHEITQRDLRNDSGAVMRGLERGESYTITRNGTPIVRLIPLRRPTYVPREQVMATFAATAVVDRDRLRADLDAAVEQDPSDREW</sequence>
<name>A0A285HU00_9ACTN</name>
<keyword evidence="4" id="KW-1185">Reference proteome</keyword>
<dbReference type="Proteomes" id="UP000219612">
    <property type="component" value="Unassembled WGS sequence"/>
</dbReference>
<comment type="similarity">
    <text evidence="1">Belongs to the phD/YefM antitoxin family.</text>
</comment>
<dbReference type="EMBL" id="OBDY01000005">
    <property type="protein sequence ID" value="SNY39175.1"/>
    <property type="molecule type" value="Genomic_DNA"/>
</dbReference>
<dbReference type="OrthoDB" id="33091at2"/>
<reference evidence="3 4" key="1">
    <citation type="submission" date="2017-09" db="EMBL/GenBank/DDBJ databases">
        <authorList>
            <person name="Ehlers B."/>
            <person name="Leendertz F.H."/>
        </authorList>
    </citation>
    <scope>NUCLEOTIDE SEQUENCE [LARGE SCALE GENOMIC DNA]</scope>
    <source>
        <strain evidence="3 4">CGMCC 4.6857</strain>
    </source>
</reference>
<feature type="region of interest" description="Disordered" evidence="2">
    <location>
        <begin position="1"/>
        <end position="20"/>
    </location>
</feature>
<proteinExistence type="inferred from homology"/>
<dbReference type="SUPFAM" id="SSF143120">
    <property type="entry name" value="YefM-like"/>
    <property type="match status" value="1"/>
</dbReference>
<evidence type="ECO:0000256" key="1">
    <source>
        <dbReference type="ARBA" id="ARBA00009981"/>
    </source>
</evidence>
<organism evidence="3 4">
    <name type="scientific">Paractinoplanes atraurantiacus</name>
    <dbReference type="NCBI Taxonomy" id="1036182"/>
    <lineage>
        <taxon>Bacteria</taxon>
        <taxon>Bacillati</taxon>
        <taxon>Actinomycetota</taxon>
        <taxon>Actinomycetes</taxon>
        <taxon>Micromonosporales</taxon>
        <taxon>Micromonosporaceae</taxon>
        <taxon>Paractinoplanes</taxon>
    </lineage>
</organism>
<dbReference type="Gene3D" id="3.40.1620.10">
    <property type="entry name" value="YefM-like domain"/>
    <property type="match status" value="1"/>
</dbReference>
<gene>
    <name evidence="3" type="ORF">SAMN05421748_105321</name>
</gene>
<feature type="compositionally biased region" description="Basic and acidic residues" evidence="2">
    <location>
        <begin position="1"/>
        <end position="16"/>
    </location>
</feature>
<evidence type="ECO:0000313" key="3">
    <source>
        <dbReference type="EMBL" id="SNY39175.1"/>
    </source>
</evidence>
<accession>A0A285HU00</accession>